<evidence type="ECO:0000256" key="9">
    <source>
        <dbReference type="ARBA" id="ARBA00017720"/>
    </source>
</evidence>
<dbReference type="NCBIfam" id="NF000768">
    <property type="entry name" value="PRK00051.1"/>
    <property type="match status" value="1"/>
</dbReference>
<evidence type="ECO:0000256" key="10">
    <source>
        <dbReference type="ARBA" id="ARBA00022605"/>
    </source>
</evidence>
<accession>A0A7W6EF91</accession>
<dbReference type="InterPro" id="IPR038019">
    <property type="entry name" value="PRib_AMP_CycHydrolase_sf"/>
</dbReference>
<comment type="catalytic activity">
    <reaction evidence="1">
        <text>1-(5-phospho-beta-D-ribosyl)-5'-AMP + H2O = 1-(5-phospho-beta-D-ribosyl)-5-[(5-phospho-beta-D-ribosylamino)methylideneamino]imidazole-4-carboxamide</text>
        <dbReference type="Rhea" id="RHEA:20049"/>
        <dbReference type="ChEBI" id="CHEBI:15377"/>
        <dbReference type="ChEBI" id="CHEBI:58435"/>
        <dbReference type="ChEBI" id="CHEBI:59457"/>
        <dbReference type="EC" id="3.5.4.19"/>
    </reaction>
</comment>
<evidence type="ECO:0000256" key="3">
    <source>
        <dbReference type="ARBA" id="ARBA00005169"/>
    </source>
</evidence>
<keyword evidence="10" id="KW-0028">Amino-acid biosynthesis</keyword>
<sequence length="154" mass="16754">MSGAALPFEAPRTKAEDEAGHTLRPRFDESGLVTAVVTDATSGDLLMVAHMDAEALDLTIRTRIAHYHSRSRGTLWKKGETSGALQSVREIRVDCDQDAIWLRVDVAKPEDTCHTGRASCFYRRVAGDGEDRALVFVEPEGSSAPHHAEGNPSP</sequence>
<comment type="caution">
    <text evidence="15">The sequence shown here is derived from an EMBL/GenBank/DDBJ whole genome shotgun (WGS) entry which is preliminary data.</text>
</comment>
<dbReference type="SUPFAM" id="SSF141734">
    <property type="entry name" value="HisI-like"/>
    <property type="match status" value="1"/>
</dbReference>
<keyword evidence="12" id="KW-0368">Histidine biosynthesis</keyword>
<dbReference type="EC" id="3.6.1.31" evidence="7"/>
<dbReference type="Gene3D" id="3.10.20.810">
    <property type="entry name" value="Phosphoribosyl-AMP cyclohydrolase"/>
    <property type="match status" value="1"/>
</dbReference>
<evidence type="ECO:0000256" key="8">
    <source>
        <dbReference type="ARBA" id="ARBA00012721"/>
    </source>
</evidence>
<dbReference type="GO" id="GO:0004635">
    <property type="term" value="F:phosphoribosyl-AMP cyclohydrolase activity"/>
    <property type="evidence" value="ECO:0007669"/>
    <property type="project" value="UniProtKB-EC"/>
</dbReference>
<dbReference type="Pfam" id="PF01502">
    <property type="entry name" value="PRA-CH"/>
    <property type="match status" value="1"/>
</dbReference>
<dbReference type="RefSeq" id="WP_183199853.1">
    <property type="nucleotide sequence ID" value="NZ_JACIEK010000004.1"/>
</dbReference>
<feature type="region of interest" description="Disordered" evidence="13">
    <location>
        <begin position="1"/>
        <end position="22"/>
    </location>
</feature>
<gene>
    <name evidence="15" type="ORF">GGR04_002161</name>
</gene>
<dbReference type="PANTHER" id="PTHR42945:SF1">
    <property type="entry name" value="HISTIDINE BIOSYNTHESIS BIFUNCTIONAL PROTEIN HIS7"/>
    <property type="match status" value="1"/>
</dbReference>
<evidence type="ECO:0000313" key="16">
    <source>
        <dbReference type="Proteomes" id="UP000542776"/>
    </source>
</evidence>
<protein>
    <recommendedName>
        <fullName evidence="9">Histidine biosynthesis bifunctional protein HisIE</fullName>
        <ecNumber evidence="8">3.5.4.19</ecNumber>
        <ecNumber evidence="7">3.6.1.31</ecNumber>
    </recommendedName>
</protein>
<organism evidence="15 16">
    <name type="scientific">Aureimonas pseudogalii</name>
    <dbReference type="NCBI Taxonomy" id="1744844"/>
    <lineage>
        <taxon>Bacteria</taxon>
        <taxon>Pseudomonadati</taxon>
        <taxon>Pseudomonadota</taxon>
        <taxon>Alphaproteobacteria</taxon>
        <taxon>Hyphomicrobiales</taxon>
        <taxon>Aurantimonadaceae</taxon>
        <taxon>Aureimonas</taxon>
    </lineage>
</organism>
<comment type="similarity">
    <text evidence="5">In the C-terminal section; belongs to the PRA-PH family.</text>
</comment>
<reference evidence="15 16" key="1">
    <citation type="submission" date="2020-08" db="EMBL/GenBank/DDBJ databases">
        <title>Genomic Encyclopedia of Type Strains, Phase IV (KMG-IV): sequencing the most valuable type-strain genomes for metagenomic binning, comparative biology and taxonomic classification.</title>
        <authorList>
            <person name="Goeker M."/>
        </authorList>
    </citation>
    <scope>NUCLEOTIDE SEQUENCE [LARGE SCALE GENOMIC DNA]</scope>
    <source>
        <strain evidence="15 16">DSM 102238</strain>
    </source>
</reference>
<evidence type="ECO:0000259" key="14">
    <source>
        <dbReference type="Pfam" id="PF01502"/>
    </source>
</evidence>
<dbReference type="AlphaFoldDB" id="A0A7W6EF91"/>
<dbReference type="FunFam" id="3.10.20.810:FF:000001">
    <property type="entry name" value="Histidine biosynthesis bifunctional protein HisIE"/>
    <property type="match status" value="1"/>
</dbReference>
<evidence type="ECO:0000256" key="4">
    <source>
        <dbReference type="ARBA" id="ARBA00005204"/>
    </source>
</evidence>
<feature type="compositionally biased region" description="Basic and acidic residues" evidence="13">
    <location>
        <begin position="11"/>
        <end position="22"/>
    </location>
</feature>
<evidence type="ECO:0000313" key="15">
    <source>
        <dbReference type="EMBL" id="MBB3998322.1"/>
    </source>
</evidence>
<evidence type="ECO:0000256" key="13">
    <source>
        <dbReference type="SAM" id="MobiDB-lite"/>
    </source>
</evidence>
<proteinExistence type="inferred from homology"/>
<keyword evidence="16" id="KW-1185">Reference proteome</keyword>
<dbReference type="EMBL" id="JACIEK010000004">
    <property type="protein sequence ID" value="MBB3998322.1"/>
    <property type="molecule type" value="Genomic_DNA"/>
</dbReference>
<dbReference type="PANTHER" id="PTHR42945">
    <property type="entry name" value="HISTIDINE BIOSYNTHESIS BIFUNCTIONAL PROTEIN"/>
    <property type="match status" value="1"/>
</dbReference>
<dbReference type="InterPro" id="IPR002496">
    <property type="entry name" value="PRib_AMP_CycHydrolase_dom"/>
</dbReference>
<comment type="catalytic activity">
    <reaction evidence="2">
        <text>1-(5-phospho-beta-D-ribosyl)-ATP + H2O = 1-(5-phospho-beta-D-ribosyl)-5'-AMP + diphosphate + H(+)</text>
        <dbReference type="Rhea" id="RHEA:22828"/>
        <dbReference type="ChEBI" id="CHEBI:15377"/>
        <dbReference type="ChEBI" id="CHEBI:15378"/>
        <dbReference type="ChEBI" id="CHEBI:33019"/>
        <dbReference type="ChEBI" id="CHEBI:59457"/>
        <dbReference type="ChEBI" id="CHEBI:73183"/>
        <dbReference type="EC" id="3.6.1.31"/>
    </reaction>
</comment>
<evidence type="ECO:0000256" key="7">
    <source>
        <dbReference type="ARBA" id="ARBA00012414"/>
    </source>
</evidence>
<feature type="domain" description="Phosphoribosyl-AMP cyclohydrolase" evidence="14">
    <location>
        <begin position="47"/>
        <end position="122"/>
    </location>
</feature>
<evidence type="ECO:0000256" key="12">
    <source>
        <dbReference type="ARBA" id="ARBA00023102"/>
    </source>
</evidence>
<dbReference type="GO" id="GO:0000105">
    <property type="term" value="P:L-histidine biosynthetic process"/>
    <property type="evidence" value="ECO:0007669"/>
    <property type="project" value="UniProtKB-UniPathway"/>
</dbReference>
<evidence type="ECO:0000256" key="1">
    <source>
        <dbReference type="ARBA" id="ARBA00000024"/>
    </source>
</evidence>
<dbReference type="UniPathway" id="UPA00031">
    <property type="reaction ID" value="UER00008"/>
</dbReference>
<comment type="similarity">
    <text evidence="6">In the N-terminal section; belongs to the PRA-CH family.</text>
</comment>
<name>A0A7W6EF91_9HYPH</name>
<comment type="pathway">
    <text evidence="3">Amino-acid biosynthesis; L-histidine biosynthesis; L-histidine from 5-phospho-alpha-D-ribose 1-diphosphate: step 3/9.</text>
</comment>
<comment type="pathway">
    <text evidence="4">Amino-acid biosynthesis; L-histidine biosynthesis; L-histidine from 5-phospho-alpha-D-ribose 1-diphosphate: step 2/9.</text>
</comment>
<evidence type="ECO:0000256" key="6">
    <source>
        <dbReference type="ARBA" id="ARBA00008299"/>
    </source>
</evidence>
<evidence type="ECO:0000256" key="2">
    <source>
        <dbReference type="ARBA" id="ARBA00001460"/>
    </source>
</evidence>
<evidence type="ECO:0000256" key="11">
    <source>
        <dbReference type="ARBA" id="ARBA00022801"/>
    </source>
</evidence>
<keyword evidence="11 15" id="KW-0378">Hydrolase</keyword>
<dbReference type="Proteomes" id="UP000542776">
    <property type="component" value="Unassembled WGS sequence"/>
</dbReference>
<dbReference type="GO" id="GO:0004636">
    <property type="term" value="F:phosphoribosyl-ATP diphosphatase activity"/>
    <property type="evidence" value="ECO:0007669"/>
    <property type="project" value="UniProtKB-EC"/>
</dbReference>
<dbReference type="EC" id="3.5.4.19" evidence="8"/>
<evidence type="ECO:0000256" key="5">
    <source>
        <dbReference type="ARBA" id="ARBA00007731"/>
    </source>
</evidence>